<accession>A0A0U5J903</accession>
<evidence type="ECO:0000313" key="2">
    <source>
        <dbReference type="EMBL" id="CUI15902.1"/>
    </source>
</evidence>
<gene>
    <name evidence="2" type="ORF">PNK_0265</name>
</gene>
<keyword evidence="1" id="KW-0812">Transmembrane</keyword>
<sequence length="107" mass="11136">MIHSIQSIPQYFLPAASKASPGHINGKSVRHLPTHTAKSGFPGIGRLGPTMAIIGAIWLMAVAAIPAGIAFMAARALNVTMQTSIAVAIAFSAACLSARQRSNQLEN</sequence>
<evidence type="ECO:0000256" key="1">
    <source>
        <dbReference type="SAM" id="Phobius"/>
    </source>
</evidence>
<dbReference type="PATRIC" id="fig|389348.3.peg.297"/>
<feature type="transmembrane region" description="Helical" evidence="1">
    <location>
        <begin position="51"/>
        <end position="73"/>
    </location>
</feature>
<dbReference type="Proteomes" id="UP000069902">
    <property type="component" value="Chromosome cPNK"/>
</dbReference>
<dbReference type="RefSeq" id="WP_059059820.1">
    <property type="nucleotide sequence ID" value="NZ_LN879502.1"/>
</dbReference>
<dbReference type="EMBL" id="LN879502">
    <property type="protein sequence ID" value="CUI15902.1"/>
    <property type="molecule type" value="Genomic_DNA"/>
</dbReference>
<keyword evidence="1" id="KW-0472">Membrane</keyword>
<protein>
    <submittedName>
        <fullName evidence="2">Uncharacterized protein</fullName>
    </submittedName>
</protein>
<dbReference type="STRING" id="389348.PNK_0265"/>
<reference evidence="3" key="1">
    <citation type="submission" date="2015-09" db="EMBL/GenBank/DDBJ databases">
        <authorList>
            <person name="Bertelli C."/>
        </authorList>
    </citation>
    <scope>NUCLEOTIDE SEQUENCE [LARGE SCALE GENOMIC DNA]</scope>
    <source>
        <strain evidence="3">KNic</strain>
    </source>
</reference>
<keyword evidence="1" id="KW-1133">Transmembrane helix</keyword>
<organism evidence="2 3">
    <name type="scientific">Candidatus Protochlamydia naegleriophila</name>
    <dbReference type="NCBI Taxonomy" id="389348"/>
    <lineage>
        <taxon>Bacteria</taxon>
        <taxon>Pseudomonadati</taxon>
        <taxon>Chlamydiota</taxon>
        <taxon>Chlamydiia</taxon>
        <taxon>Parachlamydiales</taxon>
        <taxon>Parachlamydiaceae</taxon>
        <taxon>Candidatus Protochlamydia</taxon>
    </lineage>
</organism>
<keyword evidence="3" id="KW-1185">Reference proteome</keyword>
<feature type="transmembrane region" description="Helical" evidence="1">
    <location>
        <begin position="79"/>
        <end position="98"/>
    </location>
</feature>
<proteinExistence type="predicted"/>
<evidence type="ECO:0000313" key="3">
    <source>
        <dbReference type="Proteomes" id="UP000069902"/>
    </source>
</evidence>
<dbReference type="KEGG" id="pnl:PNK_0265"/>
<name>A0A0U5J903_9BACT</name>
<dbReference type="AlphaFoldDB" id="A0A0U5J903"/>
<dbReference type="InParanoid" id="A0A0U5J903"/>